<feature type="signal peptide" evidence="7">
    <location>
        <begin position="1"/>
        <end position="26"/>
    </location>
</feature>
<dbReference type="Gene3D" id="3.40.33.10">
    <property type="entry name" value="CAP"/>
    <property type="match status" value="1"/>
</dbReference>
<dbReference type="GO" id="GO:0098542">
    <property type="term" value="P:defense response to other organism"/>
    <property type="evidence" value="ECO:0007669"/>
    <property type="project" value="UniProtKB-ARBA"/>
</dbReference>
<dbReference type="InterPro" id="IPR014044">
    <property type="entry name" value="CAP_dom"/>
</dbReference>
<evidence type="ECO:0000256" key="6">
    <source>
        <dbReference type="ARBA" id="ARBA00023265"/>
    </source>
</evidence>
<dbReference type="CDD" id="cd05381">
    <property type="entry name" value="CAP_PR-1"/>
    <property type="match status" value="1"/>
</dbReference>
<evidence type="ECO:0000256" key="4">
    <source>
        <dbReference type="ARBA" id="ARBA00022821"/>
    </source>
</evidence>
<dbReference type="Pfam" id="PF00188">
    <property type="entry name" value="CAP"/>
    <property type="match status" value="1"/>
</dbReference>
<name>A0A8K0GUD3_9ROSA</name>
<dbReference type="GO" id="GO:0005576">
    <property type="term" value="C:extracellular region"/>
    <property type="evidence" value="ECO:0007669"/>
    <property type="project" value="InterPro"/>
</dbReference>
<keyword evidence="6" id="KW-0568">Pathogenesis-related protein</keyword>
<dbReference type="InterPro" id="IPR035940">
    <property type="entry name" value="CAP_sf"/>
</dbReference>
<evidence type="ECO:0000313" key="10">
    <source>
        <dbReference type="Proteomes" id="UP000796880"/>
    </source>
</evidence>
<gene>
    <name evidence="9" type="ORF">FNV43_RR21630</name>
</gene>
<proteinExistence type="inferred from homology"/>
<dbReference type="EMBL" id="VOIH02000010">
    <property type="protein sequence ID" value="KAF3434545.1"/>
    <property type="molecule type" value="Genomic_DNA"/>
</dbReference>
<feature type="chain" id="PRO_5035445959" description="SCP domain-containing protein" evidence="7">
    <location>
        <begin position="27"/>
        <end position="167"/>
    </location>
</feature>
<evidence type="ECO:0000313" key="9">
    <source>
        <dbReference type="EMBL" id="KAF3434545.1"/>
    </source>
</evidence>
<evidence type="ECO:0000256" key="7">
    <source>
        <dbReference type="SAM" id="SignalP"/>
    </source>
</evidence>
<evidence type="ECO:0000259" key="8">
    <source>
        <dbReference type="SMART" id="SM00198"/>
    </source>
</evidence>
<evidence type="ECO:0000256" key="5">
    <source>
        <dbReference type="ARBA" id="ARBA00023157"/>
    </source>
</evidence>
<comment type="function">
    <text evidence="1">Probably involved in the defense reaction of plants against pathogens.</text>
</comment>
<sequence length="167" mass="18189">MAGIPKISILITSMLGFLVLLQTCHGQDTQQDYLSAHNKARDAVNVGQLVWDDSVAAYALDYANQRKGDCSMVHSGGGPNGYGENLAGSSGDLSGTEAVNMWVREQANYNYDSNTCSGEQYSCLHYTQVVWRNSARLGCAKVQCDNGGTFITCNYDPPGNFINQRPY</sequence>
<dbReference type="PRINTS" id="PR00837">
    <property type="entry name" value="V5TPXLIKE"/>
</dbReference>
<dbReference type="InterPro" id="IPR002413">
    <property type="entry name" value="V5_allergen-like"/>
</dbReference>
<dbReference type="InterPro" id="IPR001283">
    <property type="entry name" value="CRISP-related"/>
</dbReference>
<accession>A0A8K0GUD3</accession>
<dbReference type="AlphaFoldDB" id="A0A8K0GUD3"/>
<evidence type="ECO:0000256" key="2">
    <source>
        <dbReference type="ARBA" id="ARBA00009923"/>
    </source>
</evidence>
<reference evidence="9" key="1">
    <citation type="submission" date="2020-03" db="EMBL/GenBank/DDBJ databases">
        <title>A high-quality chromosome-level genome assembly of a woody plant with both climbing and erect habits, Rhamnella rubrinervis.</title>
        <authorList>
            <person name="Lu Z."/>
            <person name="Yang Y."/>
            <person name="Zhu X."/>
            <person name="Sun Y."/>
        </authorList>
    </citation>
    <scope>NUCLEOTIDE SEQUENCE</scope>
    <source>
        <strain evidence="9">BYM</strain>
        <tissue evidence="9">Leaf</tissue>
    </source>
</reference>
<keyword evidence="3 7" id="KW-0732">Signal</keyword>
<dbReference type="OrthoDB" id="337038at2759"/>
<organism evidence="9 10">
    <name type="scientific">Rhamnella rubrinervis</name>
    <dbReference type="NCBI Taxonomy" id="2594499"/>
    <lineage>
        <taxon>Eukaryota</taxon>
        <taxon>Viridiplantae</taxon>
        <taxon>Streptophyta</taxon>
        <taxon>Embryophyta</taxon>
        <taxon>Tracheophyta</taxon>
        <taxon>Spermatophyta</taxon>
        <taxon>Magnoliopsida</taxon>
        <taxon>eudicotyledons</taxon>
        <taxon>Gunneridae</taxon>
        <taxon>Pentapetalae</taxon>
        <taxon>rosids</taxon>
        <taxon>fabids</taxon>
        <taxon>Rosales</taxon>
        <taxon>Rhamnaceae</taxon>
        <taxon>rhamnoid group</taxon>
        <taxon>Rhamneae</taxon>
        <taxon>Rhamnella</taxon>
    </lineage>
</organism>
<keyword evidence="4" id="KW-0611">Plant defense</keyword>
<keyword evidence="10" id="KW-1185">Reference proteome</keyword>
<keyword evidence="5" id="KW-1015">Disulfide bond</keyword>
<dbReference type="PANTHER" id="PTHR10334">
    <property type="entry name" value="CYSTEINE-RICH SECRETORY PROTEIN-RELATED"/>
    <property type="match status" value="1"/>
</dbReference>
<comment type="caution">
    <text evidence="9">The sequence shown here is derived from an EMBL/GenBank/DDBJ whole genome shotgun (WGS) entry which is preliminary data.</text>
</comment>
<dbReference type="PRINTS" id="PR00838">
    <property type="entry name" value="V5ALLERGEN"/>
</dbReference>
<comment type="similarity">
    <text evidence="2">Belongs to the CRISP family.</text>
</comment>
<dbReference type="InterPro" id="IPR018244">
    <property type="entry name" value="Allrgn_V5/Tpx1_CS"/>
</dbReference>
<feature type="domain" description="SCP" evidence="8">
    <location>
        <begin position="28"/>
        <end position="163"/>
    </location>
</feature>
<dbReference type="SMART" id="SM00198">
    <property type="entry name" value="SCP"/>
    <property type="match status" value="1"/>
</dbReference>
<evidence type="ECO:0000256" key="1">
    <source>
        <dbReference type="ARBA" id="ARBA00003143"/>
    </source>
</evidence>
<evidence type="ECO:0000256" key="3">
    <source>
        <dbReference type="ARBA" id="ARBA00022729"/>
    </source>
</evidence>
<dbReference type="FunFam" id="3.40.33.10:FF:000006">
    <property type="entry name" value="Putative pathogenesis-related protein 1"/>
    <property type="match status" value="1"/>
</dbReference>
<dbReference type="SUPFAM" id="SSF55797">
    <property type="entry name" value="PR-1-like"/>
    <property type="match status" value="1"/>
</dbReference>
<protein>
    <recommendedName>
        <fullName evidence="8">SCP domain-containing protein</fullName>
    </recommendedName>
</protein>
<dbReference type="PROSITE" id="PS01010">
    <property type="entry name" value="CRISP_2"/>
    <property type="match status" value="1"/>
</dbReference>
<dbReference type="Proteomes" id="UP000796880">
    <property type="component" value="Unassembled WGS sequence"/>
</dbReference>